<evidence type="ECO:0000313" key="3">
    <source>
        <dbReference type="EMBL" id="GIT93769.1"/>
    </source>
</evidence>
<evidence type="ECO:0000256" key="1">
    <source>
        <dbReference type="ARBA" id="ARBA00023125"/>
    </source>
</evidence>
<dbReference type="PANTHER" id="PTHR46797">
    <property type="entry name" value="HTH-TYPE TRANSCRIPTIONAL REGULATOR"/>
    <property type="match status" value="1"/>
</dbReference>
<comment type="caution">
    <text evidence="3">The sequence shown here is derived from an EMBL/GenBank/DDBJ whole genome shotgun (WGS) entry which is preliminary data.</text>
</comment>
<feature type="domain" description="HTH cro/C1-type" evidence="2">
    <location>
        <begin position="28"/>
        <end position="82"/>
    </location>
</feature>
<dbReference type="SMART" id="SM00530">
    <property type="entry name" value="HTH_XRE"/>
    <property type="match status" value="1"/>
</dbReference>
<name>A0ABQ4NH59_9RHOB</name>
<accession>A0ABQ4NH59</accession>
<dbReference type="SUPFAM" id="SSF47413">
    <property type="entry name" value="lambda repressor-like DNA-binding domains"/>
    <property type="match status" value="1"/>
</dbReference>
<dbReference type="Proteomes" id="UP000786693">
    <property type="component" value="Unassembled WGS sequence"/>
</dbReference>
<dbReference type="EMBL" id="BPFH01000001">
    <property type="protein sequence ID" value="GIT93769.1"/>
    <property type="molecule type" value="Genomic_DNA"/>
</dbReference>
<dbReference type="CDD" id="cd00093">
    <property type="entry name" value="HTH_XRE"/>
    <property type="match status" value="1"/>
</dbReference>
<proteinExistence type="predicted"/>
<gene>
    <name evidence="3" type="ORF">JANAI62_03920</name>
</gene>
<dbReference type="RefSeq" id="WP_220747282.1">
    <property type="nucleotide sequence ID" value="NZ_BPFH01000001.1"/>
</dbReference>
<keyword evidence="1" id="KW-0238">DNA-binding</keyword>
<sequence length="121" mass="13402">MQLQVCHSQIPTALIACYQVGMTLDLRIRALRKERGLTLAELACQIGVSAPHLSEVERGKKNLNNHLLVRLADALEVKPQDLISGDQERDELTELLTTASDLSDQDLERLLAFAKALQNSV</sequence>
<dbReference type="PANTHER" id="PTHR46797:SF1">
    <property type="entry name" value="METHYLPHOSPHONATE SYNTHASE"/>
    <property type="match status" value="1"/>
</dbReference>
<organism evidence="3 4">
    <name type="scientific">Jannaschia pagri</name>
    <dbReference type="NCBI Taxonomy" id="2829797"/>
    <lineage>
        <taxon>Bacteria</taxon>
        <taxon>Pseudomonadati</taxon>
        <taxon>Pseudomonadota</taxon>
        <taxon>Alphaproteobacteria</taxon>
        <taxon>Rhodobacterales</taxon>
        <taxon>Roseobacteraceae</taxon>
        <taxon>Jannaschia</taxon>
    </lineage>
</organism>
<dbReference type="Gene3D" id="1.10.260.40">
    <property type="entry name" value="lambda repressor-like DNA-binding domains"/>
    <property type="match status" value="1"/>
</dbReference>
<dbReference type="PROSITE" id="PS50943">
    <property type="entry name" value="HTH_CROC1"/>
    <property type="match status" value="1"/>
</dbReference>
<evidence type="ECO:0000259" key="2">
    <source>
        <dbReference type="PROSITE" id="PS50943"/>
    </source>
</evidence>
<dbReference type="Pfam" id="PF01381">
    <property type="entry name" value="HTH_3"/>
    <property type="match status" value="1"/>
</dbReference>
<evidence type="ECO:0000313" key="4">
    <source>
        <dbReference type="Proteomes" id="UP000786693"/>
    </source>
</evidence>
<dbReference type="InterPro" id="IPR010982">
    <property type="entry name" value="Lambda_DNA-bd_dom_sf"/>
</dbReference>
<dbReference type="InterPro" id="IPR050807">
    <property type="entry name" value="TransReg_Diox_bact_type"/>
</dbReference>
<protein>
    <recommendedName>
        <fullName evidence="2">HTH cro/C1-type domain-containing protein</fullName>
    </recommendedName>
</protein>
<reference evidence="3 4" key="1">
    <citation type="submission" date="2021-05" db="EMBL/GenBank/DDBJ databases">
        <title>Bacteria Genome sequencing.</title>
        <authorList>
            <person name="Takabe Y."/>
            <person name="Nakajima Y."/>
            <person name="Suzuki S."/>
            <person name="Shiozaki T."/>
        </authorList>
    </citation>
    <scope>NUCLEOTIDE SEQUENCE [LARGE SCALE GENOMIC DNA]</scope>
    <source>
        <strain evidence="3 4">AI_62</strain>
    </source>
</reference>
<keyword evidence="4" id="KW-1185">Reference proteome</keyword>
<dbReference type="InterPro" id="IPR001387">
    <property type="entry name" value="Cro/C1-type_HTH"/>
</dbReference>